<dbReference type="GO" id="GO:0015074">
    <property type="term" value="P:DNA integration"/>
    <property type="evidence" value="ECO:0007669"/>
    <property type="project" value="InterPro"/>
</dbReference>
<evidence type="ECO:0000259" key="5">
    <source>
        <dbReference type="PROSITE" id="PS51898"/>
    </source>
</evidence>
<proteinExistence type="inferred from homology"/>
<reference evidence="6 7" key="1">
    <citation type="journal article" date="2017" name="ISME J.">
        <title>Potential for microbial H2 and metal transformations associated with novel bacteria and archaea in deep terrestrial subsurface sediments.</title>
        <authorList>
            <person name="Hernsdorf A.W."/>
            <person name="Amano Y."/>
            <person name="Miyakawa K."/>
            <person name="Ise K."/>
            <person name="Suzuki Y."/>
            <person name="Anantharaman K."/>
            <person name="Probst A."/>
            <person name="Burstein D."/>
            <person name="Thomas B.C."/>
            <person name="Banfield J.F."/>
        </authorList>
    </citation>
    <scope>NUCLEOTIDE SEQUENCE [LARGE SCALE GENOMIC DNA]</scope>
    <source>
        <strain evidence="6">HGW-Wallbacteria-1</strain>
    </source>
</reference>
<dbReference type="PANTHER" id="PTHR30349">
    <property type="entry name" value="PHAGE INTEGRASE-RELATED"/>
    <property type="match status" value="1"/>
</dbReference>
<evidence type="ECO:0000256" key="1">
    <source>
        <dbReference type="ARBA" id="ARBA00008857"/>
    </source>
</evidence>
<evidence type="ECO:0000256" key="4">
    <source>
        <dbReference type="SAM" id="MobiDB-lite"/>
    </source>
</evidence>
<dbReference type="InterPro" id="IPR002104">
    <property type="entry name" value="Integrase_catalytic"/>
</dbReference>
<accession>A0A2N1PFM3</accession>
<keyword evidence="2" id="KW-0238">DNA-binding</keyword>
<evidence type="ECO:0000256" key="2">
    <source>
        <dbReference type="ARBA" id="ARBA00023125"/>
    </source>
</evidence>
<feature type="compositionally biased region" description="Basic and acidic residues" evidence="4">
    <location>
        <begin position="256"/>
        <end position="269"/>
    </location>
</feature>
<dbReference type="AlphaFoldDB" id="A0A2N1PFM3"/>
<dbReference type="InterPro" id="IPR050090">
    <property type="entry name" value="Tyrosine_recombinase_XerCD"/>
</dbReference>
<comment type="similarity">
    <text evidence="1">Belongs to the 'phage' integrase family.</text>
</comment>
<evidence type="ECO:0000256" key="3">
    <source>
        <dbReference type="ARBA" id="ARBA00023172"/>
    </source>
</evidence>
<dbReference type="Proteomes" id="UP000233256">
    <property type="component" value="Unassembled WGS sequence"/>
</dbReference>
<dbReference type="InterPro" id="IPR013762">
    <property type="entry name" value="Integrase-like_cat_sf"/>
</dbReference>
<feature type="non-terminal residue" evidence="6">
    <location>
        <position position="1"/>
    </location>
</feature>
<name>A0A2N1PFM3_9BACT</name>
<dbReference type="EMBL" id="PGXC01000205">
    <property type="protein sequence ID" value="PKK87131.1"/>
    <property type="molecule type" value="Genomic_DNA"/>
</dbReference>
<evidence type="ECO:0000313" key="6">
    <source>
        <dbReference type="EMBL" id="PKK87131.1"/>
    </source>
</evidence>
<dbReference type="PROSITE" id="PS51898">
    <property type="entry name" value="TYR_RECOMBINASE"/>
    <property type="match status" value="1"/>
</dbReference>
<dbReference type="Gene3D" id="1.10.443.10">
    <property type="entry name" value="Intergrase catalytic core"/>
    <property type="match status" value="1"/>
</dbReference>
<dbReference type="GO" id="GO:0003677">
    <property type="term" value="F:DNA binding"/>
    <property type="evidence" value="ECO:0007669"/>
    <property type="project" value="UniProtKB-KW"/>
</dbReference>
<keyword evidence="3" id="KW-0233">DNA recombination</keyword>
<feature type="region of interest" description="Disordered" evidence="4">
    <location>
        <begin position="256"/>
        <end position="284"/>
    </location>
</feature>
<dbReference type="SUPFAM" id="SSF56349">
    <property type="entry name" value="DNA breaking-rejoining enzymes"/>
    <property type="match status" value="1"/>
</dbReference>
<dbReference type="Gene3D" id="1.10.150.130">
    <property type="match status" value="1"/>
</dbReference>
<dbReference type="Pfam" id="PF00589">
    <property type="entry name" value="Phage_integrase"/>
    <property type="match status" value="1"/>
</dbReference>
<organism evidence="6 7">
    <name type="scientific">Candidatus Wallbacteria bacterium HGW-Wallbacteria-1</name>
    <dbReference type="NCBI Taxonomy" id="2013854"/>
    <lineage>
        <taxon>Bacteria</taxon>
        <taxon>Candidatus Walliibacteriota</taxon>
    </lineage>
</organism>
<dbReference type="PANTHER" id="PTHR30349:SF41">
    <property type="entry name" value="INTEGRASE_RECOMBINASE PROTEIN MJ0367-RELATED"/>
    <property type="match status" value="1"/>
</dbReference>
<protein>
    <recommendedName>
        <fullName evidence="5">Tyr recombinase domain-containing protein</fullName>
    </recommendedName>
</protein>
<evidence type="ECO:0000313" key="7">
    <source>
        <dbReference type="Proteomes" id="UP000233256"/>
    </source>
</evidence>
<gene>
    <name evidence="6" type="ORF">CVV64_22645</name>
</gene>
<sequence length="284" mass="31837">SAACGKKRMSDITEGLIQSIIDGAAAKGLAWKSISNIRATVSAFIKWSRKNKYTDIVMDDIGIPKTAKKGKKKILQPDDLIKMWNAPEALYSNLYKADVVIGFRPGEAIGLQWSDIVGNRLHIQRAINDDGEITNGKNENADRWVWLGEYELQIFDDQREALKRRHVISPWVFPQPNGQHATQRAVRRGWKRFAETAGITPGVTPYGLRHTFVSINNEMPEGIKQRRIGHASNMDTEGVYGHSVAGEQEQAAAFVKERLDSILKPDQKPTQKPTRPKKTPSAQK</sequence>
<dbReference type="InterPro" id="IPR011010">
    <property type="entry name" value="DNA_brk_join_enz"/>
</dbReference>
<comment type="caution">
    <text evidence="6">The sequence shown here is derived from an EMBL/GenBank/DDBJ whole genome shotgun (WGS) entry which is preliminary data.</text>
</comment>
<dbReference type="GO" id="GO:0006310">
    <property type="term" value="P:DNA recombination"/>
    <property type="evidence" value="ECO:0007669"/>
    <property type="project" value="UniProtKB-KW"/>
</dbReference>
<feature type="domain" description="Tyr recombinase" evidence="5">
    <location>
        <begin position="70"/>
        <end position="253"/>
    </location>
</feature>
<dbReference type="InterPro" id="IPR010998">
    <property type="entry name" value="Integrase_recombinase_N"/>
</dbReference>